<dbReference type="InterPro" id="IPR002818">
    <property type="entry name" value="DJ-1/PfpI"/>
</dbReference>
<dbReference type="SUPFAM" id="SSF46689">
    <property type="entry name" value="Homeodomain-like"/>
    <property type="match status" value="2"/>
</dbReference>
<dbReference type="InterPro" id="IPR018060">
    <property type="entry name" value="HTH_AraC"/>
</dbReference>
<dbReference type="Proteomes" id="UP001551584">
    <property type="component" value="Unassembled WGS sequence"/>
</dbReference>
<dbReference type="CDD" id="cd03137">
    <property type="entry name" value="GATase1_AraC_1"/>
    <property type="match status" value="1"/>
</dbReference>
<keyword evidence="7" id="KW-1185">Reference proteome</keyword>
<proteinExistence type="predicted"/>
<organism evidence="6 7">
    <name type="scientific">Streptomyces chilikensis</name>
    <dbReference type="NCBI Taxonomy" id="1194079"/>
    <lineage>
        <taxon>Bacteria</taxon>
        <taxon>Bacillati</taxon>
        <taxon>Actinomycetota</taxon>
        <taxon>Actinomycetes</taxon>
        <taxon>Kitasatosporales</taxon>
        <taxon>Streptomycetaceae</taxon>
        <taxon>Streptomyces</taxon>
    </lineage>
</organism>
<dbReference type="SUPFAM" id="SSF52317">
    <property type="entry name" value="Class I glutamine amidotransferase-like"/>
    <property type="match status" value="1"/>
</dbReference>
<dbReference type="SMART" id="SM00342">
    <property type="entry name" value="HTH_ARAC"/>
    <property type="match status" value="1"/>
</dbReference>
<sequence length="366" mass="39451">MNPGSVAVVVTEEIGVPSWDLYELSIPCTVFGKPQPDLADPWYDLRLCSTGKGRQDSSPADTGLSLRTRYGLDDLVGADTVIVPSVPDPCVDEGRPLPAALITALRRAHDAGARMVSLCTGAFALAEAGLLDGRRATAHWMHTAQLAERYPKVQVDDSVLYVDDGDVLTSAGLTAGLDLCLHLVRRDLGARVANQLARRMVVPAHRRGGQAQFIDLSVPATDDKNLGPVLDWACAHLDQPLTVEDLAQRAAMSPRTFHRRLQAATGTTPLQWLLSQRLGRAQNLLESTDLSIEKIGELSGLGTANNLRHHFLKQIGVSPSHYRRTFPRAVPDSSLPPLGNRARGGEDRRRIGRGASDAPVAPEADG</sequence>
<keyword evidence="3" id="KW-0804">Transcription</keyword>
<evidence type="ECO:0000256" key="4">
    <source>
        <dbReference type="SAM" id="MobiDB-lite"/>
    </source>
</evidence>
<dbReference type="Gene3D" id="1.10.10.60">
    <property type="entry name" value="Homeodomain-like"/>
    <property type="match status" value="1"/>
</dbReference>
<evidence type="ECO:0000313" key="7">
    <source>
        <dbReference type="Proteomes" id="UP001551584"/>
    </source>
</evidence>
<accession>A0ABV3ELI2</accession>
<dbReference type="InterPro" id="IPR009057">
    <property type="entry name" value="Homeodomain-like_sf"/>
</dbReference>
<name>A0ABV3ELI2_9ACTN</name>
<evidence type="ECO:0000313" key="6">
    <source>
        <dbReference type="EMBL" id="MEU9577025.1"/>
    </source>
</evidence>
<evidence type="ECO:0000256" key="2">
    <source>
        <dbReference type="ARBA" id="ARBA00023125"/>
    </source>
</evidence>
<dbReference type="InterPro" id="IPR018062">
    <property type="entry name" value="HTH_AraC-typ_CS"/>
</dbReference>
<evidence type="ECO:0000256" key="1">
    <source>
        <dbReference type="ARBA" id="ARBA00023015"/>
    </source>
</evidence>
<dbReference type="InterPro" id="IPR052158">
    <property type="entry name" value="INH-QAR"/>
</dbReference>
<dbReference type="PANTHER" id="PTHR43130:SF3">
    <property type="entry name" value="HTH-TYPE TRANSCRIPTIONAL REGULATOR RV1931C"/>
    <property type="match status" value="1"/>
</dbReference>
<evidence type="ECO:0000256" key="3">
    <source>
        <dbReference type="ARBA" id="ARBA00023163"/>
    </source>
</evidence>
<dbReference type="Gene3D" id="3.40.50.880">
    <property type="match status" value="1"/>
</dbReference>
<keyword evidence="2" id="KW-0238">DNA-binding</keyword>
<feature type="region of interest" description="Disordered" evidence="4">
    <location>
        <begin position="326"/>
        <end position="366"/>
    </location>
</feature>
<protein>
    <submittedName>
        <fullName evidence="6">Helix-turn-helix domain-containing protein</fullName>
    </submittedName>
</protein>
<dbReference type="PROSITE" id="PS01124">
    <property type="entry name" value="HTH_ARAC_FAMILY_2"/>
    <property type="match status" value="1"/>
</dbReference>
<dbReference type="Pfam" id="PF01965">
    <property type="entry name" value="DJ-1_PfpI"/>
    <property type="match status" value="1"/>
</dbReference>
<comment type="caution">
    <text evidence="6">The sequence shown here is derived from an EMBL/GenBank/DDBJ whole genome shotgun (WGS) entry which is preliminary data.</text>
</comment>
<keyword evidence="1" id="KW-0805">Transcription regulation</keyword>
<feature type="domain" description="HTH araC/xylS-type" evidence="5">
    <location>
        <begin position="227"/>
        <end position="325"/>
    </location>
</feature>
<reference evidence="6 7" key="1">
    <citation type="submission" date="2024-06" db="EMBL/GenBank/DDBJ databases">
        <title>The Natural Products Discovery Center: Release of the First 8490 Sequenced Strains for Exploring Actinobacteria Biosynthetic Diversity.</title>
        <authorList>
            <person name="Kalkreuter E."/>
            <person name="Kautsar S.A."/>
            <person name="Yang D."/>
            <person name="Bader C.D."/>
            <person name="Teijaro C.N."/>
            <person name="Fluegel L."/>
            <person name="Davis C.M."/>
            <person name="Simpson J.R."/>
            <person name="Lauterbach L."/>
            <person name="Steele A.D."/>
            <person name="Gui C."/>
            <person name="Meng S."/>
            <person name="Li G."/>
            <person name="Viehrig K."/>
            <person name="Ye F."/>
            <person name="Su P."/>
            <person name="Kiefer A.F."/>
            <person name="Nichols A."/>
            <person name="Cepeda A.J."/>
            <person name="Yan W."/>
            <person name="Fan B."/>
            <person name="Jiang Y."/>
            <person name="Adhikari A."/>
            <person name="Zheng C.-J."/>
            <person name="Schuster L."/>
            <person name="Cowan T.M."/>
            <person name="Smanski M.J."/>
            <person name="Chevrette M.G."/>
            <person name="De Carvalho L.P.S."/>
            <person name="Shen B."/>
        </authorList>
    </citation>
    <scope>NUCLEOTIDE SEQUENCE [LARGE SCALE GENOMIC DNA]</scope>
    <source>
        <strain evidence="6 7">NPDC048117</strain>
    </source>
</reference>
<dbReference type="PANTHER" id="PTHR43130">
    <property type="entry name" value="ARAC-FAMILY TRANSCRIPTIONAL REGULATOR"/>
    <property type="match status" value="1"/>
</dbReference>
<dbReference type="EMBL" id="JBEZNA010000010">
    <property type="protein sequence ID" value="MEU9577025.1"/>
    <property type="molecule type" value="Genomic_DNA"/>
</dbReference>
<dbReference type="InterPro" id="IPR029062">
    <property type="entry name" value="Class_I_gatase-like"/>
</dbReference>
<dbReference type="Pfam" id="PF12833">
    <property type="entry name" value="HTH_18"/>
    <property type="match status" value="1"/>
</dbReference>
<evidence type="ECO:0000259" key="5">
    <source>
        <dbReference type="PROSITE" id="PS01124"/>
    </source>
</evidence>
<gene>
    <name evidence="6" type="ORF">AB0D95_07125</name>
</gene>
<dbReference type="PROSITE" id="PS00041">
    <property type="entry name" value="HTH_ARAC_FAMILY_1"/>
    <property type="match status" value="1"/>
</dbReference>